<dbReference type="Pfam" id="PF07690">
    <property type="entry name" value="MFS_1"/>
    <property type="match status" value="1"/>
</dbReference>
<dbReference type="Gene3D" id="1.20.1720.10">
    <property type="entry name" value="Multidrug resistance protein D"/>
    <property type="match status" value="1"/>
</dbReference>
<gene>
    <name evidence="10" type="ORF">FB473_003101</name>
</gene>
<keyword evidence="4 8" id="KW-0812">Transmembrane</keyword>
<feature type="transmembrane region" description="Helical" evidence="8">
    <location>
        <begin position="373"/>
        <end position="390"/>
    </location>
</feature>
<comment type="caution">
    <text evidence="10">The sequence shown here is derived from an EMBL/GenBank/DDBJ whole genome shotgun (WGS) entry which is preliminary data.</text>
</comment>
<feature type="region of interest" description="Disordered" evidence="7">
    <location>
        <begin position="560"/>
        <end position="590"/>
    </location>
</feature>
<feature type="transmembrane region" description="Helical" evidence="8">
    <location>
        <begin position="244"/>
        <end position="265"/>
    </location>
</feature>
<dbReference type="NCBIfam" id="TIGR00711">
    <property type="entry name" value="efflux_EmrB"/>
    <property type="match status" value="1"/>
</dbReference>
<dbReference type="InterPro" id="IPR036259">
    <property type="entry name" value="MFS_trans_sf"/>
</dbReference>
<feature type="transmembrane region" description="Helical" evidence="8">
    <location>
        <begin position="426"/>
        <end position="448"/>
    </location>
</feature>
<dbReference type="RefSeq" id="WP_167170745.1">
    <property type="nucleotide sequence ID" value="NZ_BAAAOO010000004.1"/>
</dbReference>
<dbReference type="SUPFAM" id="SSF103473">
    <property type="entry name" value="MFS general substrate transporter"/>
    <property type="match status" value="1"/>
</dbReference>
<proteinExistence type="predicted"/>
<keyword evidence="6 8" id="KW-0472">Membrane</keyword>
<feature type="transmembrane region" description="Helical" evidence="8">
    <location>
        <begin position="348"/>
        <end position="367"/>
    </location>
</feature>
<dbReference type="PROSITE" id="PS50850">
    <property type="entry name" value="MFS"/>
    <property type="match status" value="1"/>
</dbReference>
<dbReference type="EMBL" id="JAAMOZ010000003">
    <property type="protein sequence ID" value="NIH58406.1"/>
    <property type="molecule type" value="Genomic_DNA"/>
</dbReference>
<evidence type="ECO:0000256" key="2">
    <source>
        <dbReference type="ARBA" id="ARBA00022448"/>
    </source>
</evidence>
<comment type="subcellular location">
    <subcellularLocation>
        <location evidence="1">Cell membrane</location>
        <topology evidence="1">Multi-pass membrane protein</topology>
    </subcellularLocation>
</comment>
<evidence type="ECO:0000256" key="4">
    <source>
        <dbReference type="ARBA" id="ARBA00022692"/>
    </source>
</evidence>
<feature type="transmembrane region" description="Helical" evidence="8">
    <location>
        <begin position="180"/>
        <end position="201"/>
    </location>
</feature>
<dbReference type="InterPro" id="IPR020846">
    <property type="entry name" value="MFS_dom"/>
</dbReference>
<dbReference type="Proteomes" id="UP000749311">
    <property type="component" value="Unassembled WGS sequence"/>
</dbReference>
<accession>A0ABX0SNR0</accession>
<evidence type="ECO:0000256" key="8">
    <source>
        <dbReference type="SAM" id="Phobius"/>
    </source>
</evidence>
<feature type="transmembrane region" description="Helical" evidence="8">
    <location>
        <begin position="286"/>
        <end position="306"/>
    </location>
</feature>
<dbReference type="InterPro" id="IPR011701">
    <property type="entry name" value="MFS"/>
</dbReference>
<evidence type="ECO:0000256" key="1">
    <source>
        <dbReference type="ARBA" id="ARBA00004651"/>
    </source>
</evidence>
<feature type="transmembrane region" description="Helical" evidence="8">
    <location>
        <begin position="213"/>
        <end position="232"/>
    </location>
</feature>
<feature type="transmembrane region" description="Helical" evidence="8">
    <location>
        <begin position="88"/>
        <end position="110"/>
    </location>
</feature>
<feature type="transmembrane region" description="Helical" evidence="8">
    <location>
        <begin position="318"/>
        <end position="336"/>
    </location>
</feature>
<sequence>MSDPAVDTRPTTGQLTHAQILTILAGLLMGMFLASLDQTIVSTSIRTIADDLHGLDAQAWVTTAYLITSTITTPLYGKLSDIYGRKGFFLAAIVIFIVGSALSSSSISMIELAGFRALQGVGAGGLFSLALAIIGDIVAPRERARYQGYIVAVFGTSSVIGPLVGGFFAEHAQILGIAGWRWVFLINVPLGLAALFVVFKTLHVPQVRLNHRVDWWGAGALMLGVTPLLIVAEQGRDWGWTSPGSLVCYIVGAVGIVLFVTIEHLMGDEALLPLRLFRIRAMTVDVIGSVVIGVGMFGGMMVLPLYLQIVHNASPMQAGLMMTPMVLGTAISSVTAGQITSRTGVIRIFPIIGVGVLAVFAFLLSTITADTPLPLVMIAMFGLGLGVGLCNQPMTLIAQNAVRPTEIGVATSTVTFFRQMGGTIGVATFLSMLFSSVGTNITTALVAASRDAGFVQAVKSAAADPTLMGDPDVNAIITGLIDPSQAAGLSQVTKDSSVLTRLPDAIAHPFQVGFATSISTVFLAAGIVAVVGLIVLLFMPRIELRRTAPAAQALADAQSDAVEASPAAAGIVDDRGEDPETPSDEEVARL</sequence>
<dbReference type="PANTHER" id="PTHR23501">
    <property type="entry name" value="MAJOR FACILITATOR SUPERFAMILY"/>
    <property type="match status" value="1"/>
</dbReference>
<evidence type="ECO:0000256" key="3">
    <source>
        <dbReference type="ARBA" id="ARBA00022475"/>
    </source>
</evidence>
<evidence type="ECO:0000259" key="9">
    <source>
        <dbReference type="PROSITE" id="PS50850"/>
    </source>
</evidence>
<dbReference type="InterPro" id="IPR004638">
    <property type="entry name" value="EmrB-like"/>
</dbReference>
<keyword evidence="5 8" id="KW-1133">Transmembrane helix</keyword>
<dbReference type="CDD" id="cd17502">
    <property type="entry name" value="MFS_Azr1_MDR_like"/>
    <property type="match status" value="1"/>
</dbReference>
<keyword evidence="2" id="KW-0813">Transport</keyword>
<keyword evidence="11" id="KW-1185">Reference proteome</keyword>
<evidence type="ECO:0000313" key="10">
    <source>
        <dbReference type="EMBL" id="NIH58406.1"/>
    </source>
</evidence>
<dbReference type="Gene3D" id="1.20.1250.20">
    <property type="entry name" value="MFS general substrate transporter like domains"/>
    <property type="match status" value="1"/>
</dbReference>
<reference evidence="10 11" key="1">
    <citation type="submission" date="2020-02" db="EMBL/GenBank/DDBJ databases">
        <title>Sequencing the genomes of 1000 actinobacteria strains.</title>
        <authorList>
            <person name="Klenk H.-P."/>
        </authorList>
    </citation>
    <scope>NUCLEOTIDE SEQUENCE [LARGE SCALE GENOMIC DNA]</scope>
    <source>
        <strain evidence="10 11">DSM 19609</strain>
    </source>
</reference>
<dbReference type="PRINTS" id="PR01036">
    <property type="entry name" value="TCRTETB"/>
</dbReference>
<feature type="transmembrane region" description="Helical" evidence="8">
    <location>
        <begin position="116"/>
        <end position="139"/>
    </location>
</feature>
<name>A0ABX0SNR0_9ACTN</name>
<evidence type="ECO:0000256" key="6">
    <source>
        <dbReference type="ARBA" id="ARBA00023136"/>
    </source>
</evidence>
<dbReference type="PANTHER" id="PTHR23501:SF197">
    <property type="entry name" value="COMD"/>
    <property type="match status" value="1"/>
</dbReference>
<protein>
    <submittedName>
        <fullName evidence="10">EmrB/QacA subfamily drug resistance transporter</fullName>
    </submittedName>
</protein>
<keyword evidence="3" id="KW-1003">Cell membrane</keyword>
<feature type="transmembrane region" description="Helical" evidence="8">
    <location>
        <begin position="20"/>
        <end position="36"/>
    </location>
</feature>
<feature type="compositionally biased region" description="Acidic residues" evidence="7">
    <location>
        <begin position="575"/>
        <end position="590"/>
    </location>
</feature>
<evidence type="ECO:0000313" key="11">
    <source>
        <dbReference type="Proteomes" id="UP000749311"/>
    </source>
</evidence>
<feature type="transmembrane region" description="Helical" evidence="8">
    <location>
        <begin position="146"/>
        <end position="168"/>
    </location>
</feature>
<evidence type="ECO:0000256" key="5">
    <source>
        <dbReference type="ARBA" id="ARBA00022989"/>
    </source>
</evidence>
<feature type="domain" description="Major facilitator superfamily (MFS) profile" evidence="9">
    <location>
        <begin position="23"/>
        <end position="543"/>
    </location>
</feature>
<evidence type="ECO:0000256" key="7">
    <source>
        <dbReference type="SAM" id="MobiDB-lite"/>
    </source>
</evidence>
<organism evidence="10 11">
    <name type="scientific">Brooklawnia cerclae</name>
    <dbReference type="NCBI Taxonomy" id="349934"/>
    <lineage>
        <taxon>Bacteria</taxon>
        <taxon>Bacillati</taxon>
        <taxon>Actinomycetota</taxon>
        <taxon>Actinomycetes</taxon>
        <taxon>Propionibacteriales</taxon>
        <taxon>Propionibacteriaceae</taxon>
        <taxon>Brooklawnia</taxon>
    </lineage>
</organism>
<feature type="transmembrane region" description="Helical" evidence="8">
    <location>
        <begin position="518"/>
        <end position="539"/>
    </location>
</feature>